<gene>
    <name evidence="1" type="ORF">HS1genome_1657</name>
</gene>
<dbReference type="GeneID" id="38667151"/>
<reference evidence="2" key="1">
    <citation type="submission" date="2018-04" db="EMBL/GenBank/DDBJ databases">
        <title>Complete genome sequence of Sulfodiicoccus acidiphilus strain HS-1.</title>
        <authorList>
            <person name="Sakai H.D."/>
            <person name="Kurosawa N."/>
        </authorList>
    </citation>
    <scope>NUCLEOTIDE SEQUENCE [LARGE SCALE GENOMIC DNA]</scope>
    <source>
        <strain evidence="2">HS-1</strain>
    </source>
</reference>
<sequence length="106" mass="12157">MEQDPKLAVYVTANSVQRMSRNEEQVEDFSRRVKKLGIVKVYLENYRDGLLVERREVEKVAEELSKSFEVAGEWPSERGERGGERVNNTASGSYAWEMNVIGNWSG</sequence>
<dbReference type="AlphaFoldDB" id="A0A348B516"/>
<keyword evidence="2" id="KW-1185">Reference proteome</keyword>
<evidence type="ECO:0000313" key="2">
    <source>
        <dbReference type="Proteomes" id="UP000276741"/>
    </source>
</evidence>
<dbReference type="RefSeq" id="WP_126450382.1">
    <property type="nucleotide sequence ID" value="NZ_AP018553.1"/>
</dbReference>
<name>A0A348B516_9CREN</name>
<protein>
    <submittedName>
        <fullName evidence="1">Uncharacterized protein</fullName>
    </submittedName>
</protein>
<dbReference type="KEGG" id="sacd:HS1genome_1657"/>
<dbReference type="EMBL" id="AP018553">
    <property type="protein sequence ID" value="BBD73268.1"/>
    <property type="molecule type" value="Genomic_DNA"/>
</dbReference>
<organism evidence="1 2">
    <name type="scientific">Sulfodiicoccus acidiphilus</name>
    <dbReference type="NCBI Taxonomy" id="1670455"/>
    <lineage>
        <taxon>Archaea</taxon>
        <taxon>Thermoproteota</taxon>
        <taxon>Thermoprotei</taxon>
        <taxon>Sulfolobales</taxon>
        <taxon>Sulfolobaceae</taxon>
        <taxon>Sulfodiicoccus</taxon>
    </lineage>
</organism>
<proteinExistence type="predicted"/>
<dbReference type="Proteomes" id="UP000276741">
    <property type="component" value="Chromosome"/>
</dbReference>
<accession>A0A348B516</accession>
<evidence type="ECO:0000313" key="1">
    <source>
        <dbReference type="EMBL" id="BBD73268.1"/>
    </source>
</evidence>